<dbReference type="Proteomes" id="UP000759537">
    <property type="component" value="Unassembled WGS sequence"/>
</dbReference>
<feature type="chain" id="PRO_5040362390" description="Secreted protein" evidence="1">
    <location>
        <begin position="25"/>
        <end position="87"/>
    </location>
</feature>
<evidence type="ECO:0008006" key="4">
    <source>
        <dbReference type="Google" id="ProtNLM"/>
    </source>
</evidence>
<accession>A0A9P5JVB2</accession>
<comment type="caution">
    <text evidence="2">The sequence shown here is derived from an EMBL/GenBank/DDBJ whole genome shotgun (WGS) entry which is preliminary data.</text>
</comment>
<feature type="signal peptide" evidence="1">
    <location>
        <begin position="1"/>
        <end position="24"/>
    </location>
</feature>
<evidence type="ECO:0000256" key="1">
    <source>
        <dbReference type="SAM" id="SignalP"/>
    </source>
</evidence>
<reference evidence="2" key="1">
    <citation type="submission" date="2019-10" db="EMBL/GenBank/DDBJ databases">
        <authorList>
            <consortium name="DOE Joint Genome Institute"/>
            <person name="Kuo A."/>
            <person name="Miyauchi S."/>
            <person name="Kiss E."/>
            <person name="Drula E."/>
            <person name="Kohler A."/>
            <person name="Sanchez-Garcia M."/>
            <person name="Andreopoulos B."/>
            <person name="Barry K.W."/>
            <person name="Bonito G."/>
            <person name="Buee M."/>
            <person name="Carver A."/>
            <person name="Chen C."/>
            <person name="Cichocki N."/>
            <person name="Clum A."/>
            <person name="Culley D."/>
            <person name="Crous P.W."/>
            <person name="Fauchery L."/>
            <person name="Girlanda M."/>
            <person name="Hayes R."/>
            <person name="Keri Z."/>
            <person name="LaButti K."/>
            <person name="Lipzen A."/>
            <person name="Lombard V."/>
            <person name="Magnuson J."/>
            <person name="Maillard F."/>
            <person name="Morin E."/>
            <person name="Murat C."/>
            <person name="Nolan M."/>
            <person name="Ohm R."/>
            <person name="Pangilinan J."/>
            <person name="Pereira M."/>
            <person name="Perotto S."/>
            <person name="Peter M."/>
            <person name="Riley R."/>
            <person name="Sitrit Y."/>
            <person name="Stielow B."/>
            <person name="Szollosi G."/>
            <person name="Zifcakova L."/>
            <person name="Stursova M."/>
            <person name="Spatafora J.W."/>
            <person name="Tedersoo L."/>
            <person name="Vaario L.-M."/>
            <person name="Yamada A."/>
            <person name="Yan M."/>
            <person name="Wang P."/>
            <person name="Xu J."/>
            <person name="Bruns T."/>
            <person name="Baldrian P."/>
            <person name="Vilgalys R."/>
            <person name="Henrissat B."/>
            <person name="Grigoriev I.V."/>
            <person name="Hibbett D."/>
            <person name="Nagy L.G."/>
            <person name="Martin F.M."/>
        </authorList>
    </citation>
    <scope>NUCLEOTIDE SEQUENCE</scope>
    <source>
        <strain evidence="2">Prilba</strain>
    </source>
</reference>
<reference evidence="2" key="2">
    <citation type="journal article" date="2020" name="Nat. Commun.">
        <title>Large-scale genome sequencing of mycorrhizal fungi provides insights into the early evolution of symbiotic traits.</title>
        <authorList>
            <person name="Miyauchi S."/>
            <person name="Kiss E."/>
            <person name="Kuo A."/>
            <person name="Drula E."/>
            <person name="Kohler A."/>
            <person name="Sanchez-Garcia M."/>
            <person name="Morin E."/>
            <person name="Andreopoulos B."/>
            <person name="Barry K.W."/>
            <person name="Bonito G."/>
            <person name="Buee M."/>
            <person name="Carver A."/>
            <person name="Chen C."/>
            <person name="Cichocki N."/>
            <person name="Clum A."/>
            <person name="Culley D."/>
            <person name="Crous P.W."/>
            <person name="Fauchery L."/>
            <person name="Girlanda M."/>
            <person name="Hayes R.D."/>
            <person name="Keri Z."/>
            <person name="LaButti K."/>
            <person name="Lipzen A."/>
            <person name="Lombard V."/>
            <person name="Magnuson J."/>
            <person name="Maillard F."/>
            <person name="Murat C."/>
            <person name="Nolan M."/>
            <person name="Ohm R.A."/>
            <person name="Pangilinan J."/>
            <person name="Pereira M.F."/>
            <person name="Perotto S."/>
            <person name="Peter M."/>
            <person name="Pfister S."/>
            <person name="Riley R."/>
            <person name="Sitrit Y."/>
            <person name="Stielow J.B."/>
            <person name="Szollosi G."/>
            <person name="Zifcakova L."/>
            <person name="Stursova M."/>
            <person name="Spatafora J.W."/>
            <person name="Tedersoo L."/>
            <person name="Vaario L.M."/>
            <person name="Yamada A."/>
            <person name="Yan M."/>
            <person name="Wang P."/>
            <person name="Xu J."/>
            <person name="Bruns T."/>
            <person name="Baldrian P."/>
            <person name="Vilgalys R."/>
            <person name="Dunand C."/>
            <person name="Henrissat B."/>
            <person name="Grigoriev I.V."/>
            <person name="Hibbett D."/>
            <person name="Nagy L.G."/>
            <person name="Martin F.M."/>
        </authorList>
    </citation>
    <scope>NUCLEOTIDE SEQUENCE</scope>
    <source>
        <strain evidence="2">Prilba</strain>
    </source>
</reference>
<organism evidence="2 3">
    <name type="scientific">Russula ochroleuca</name>
    <dbReference type="NCBI Taxonomy" id="152965"/>
    <lineage>
        <taxon>Eukaryota</taxon>
        <taxon>Fungi</taxon>
        <taxon>Dikarya</taxon>
        <taxon>Basidiomycota</taxon>
        <taxon>Agaricomycotina</taxon>
        <taxon>Agaricomycetes</taxon>
        <taxon>Russulales</taxon>
        <taxon>Russulaceae</taxon>
        <taxon>Russula</taxon>
    </lineage>
</organism>
<name>A0A9P5JVB2_9AGAM</name>
<proteinExistence type="predicted"/>
<evidence type="ECO:0000313" key="3">
    <source>
        <dbReference type="Proteomes" id="UP000759537"/>
    </source>
</evidence>
<protein>
    <recommendedName>
        <fullName evidence="4">Secreted protein</fullName>
    </recommendedName>
</protein>
<keyword evidence="1" id="KW-0732">Signal</keyword>
<gene>
    <name evidence="2" type="ORF">DFH94DRAFT_425683</name>
</gene>
<evidence type="ECO:0000313" key="2">
    <source>
        <dbReference type="EMBL" id="KAF8463758.1"/>
    </source>
</evidence>
<sequence length="87" mass="9752">MLTVTSHLLTVLTFPLALWPICTPTCTGCASVCFCTCWMPTWMYRCQSPSTCMLRAWVLSRGTCTLEAHACCTHTHAHWKDARGHTC</sequence>
<dbReference type="AlphaFoldDB" id="A0A9P5JVB2"/>
<keyword evidence="3" id="KW-1185">Reference proteome</keyword>
<dbReference type="EMBL" id="WHVB01000066">
    <property type="protein sequence ID" value="KAF8463758.1"/>
    <property type="molecule type" value="Genomic_DNA"/>
</dbReference>